<reference evidence="1" key="1">
    <citation type="submission" date="2023-04" db="EMBL/GenBank/DDBJ databases">
        <authorList>
            <person name="Vijverberg K."/>
            <person name="Xiong W."/>
            <person name="Schranz E."/>
        </authorList>
    </citation>
    <scope>NUCLEOTIDE SEQUENCE</scope>
</reference>
<sequence>MVQPTVETRSQDLLLDDHVEQILKIKATMNEIRTIRDREREEEREFQKAMLTWMKQLDPEFFSDVSNFPNSIVKLLEPVVDDASRDTLSAAPTVLDEVDHECSNTSPEDELLSVVYASEVESKTPPLFLQPPLSLTTVEETSDMASDFQSYLPSNAIPVELMDLP</sequence>
<dbReference type="EMBL" id="OX465081">
    <property type="protein sequence ID" value="CAI9283904.1"/>
    <property type="molecule type" value="Genomic_DNA"/>
</dbReference>
<accession>A0AA35Z156</accession>
<dbReference type="AlphaFoldDB" id="A0AA35Z156"/>
<organism evidence="1 2">
    <name type="scientific">Lactuca saligna</name>
    <name type="common">Willowleaf lettuce</name>
    <dbReference type="NCBI Taxonomy" id="75948"/>
    <lineage>
        <taxon>Eukaryota</taxon>
        <taxon>Viridiplantae</taxon>
        <taxon>Streptophyta</taxon>
        <taxon>Embryophyta</taxon>
        <taxon>Tracheophyta</taxon>
        <taxon>Spermatophyta</taxon>
        <taxon>Magnoliopsida</taxon>
        <taxon>eudicotyledons</taxon>
        <taxon>Gunneridae</taxon>
        <taxon>Pentapetalae</taxon>
        <taxon>asterids</taxon>
        <taxon>campanulids</taxon>
        <taxon>Asterales</taxon>
        <taxon>Asteraceae</taxon>
        <taxon>Cichorioideae</taxon>
        <taxon>Cichorieae</taxon>
        <taxon>Lactucinae</taxon>
        <taxon>Lactuca</taxon>
    </lineage>
</organism>
<protein>
    <submittedName>
        <fullName evidence="1">Uncharacterized protein</fullName>
    </submittedName>
</protein>
<keyword evidence="2" id="KW-1185">Reference proteome</keyword>
<gene>
    <name evidence="1" type="ORF">LSALG_LOCUS23472</name>
</gene>
<proteinExistence type="predicted"/>
<dbReference type="Proteomes" id="UP001177003">
    <property type="component" value="Chromosome 5"/>
</dbReference>
<name>A0AA35Z156_LACSI</name>
<evidence type="ECO:0000313" key="2">
    <source>
        <dbReference type="Proteomes" id="UP001177003"/>
    </source>
</evidence>
<evidence type="ECO:0000313" key="1">
    <source>
        <dbReference type="EMBL" id="CAI9283904.1"/>
    </source>
</evidence>